<keyword evidence="1" id="KW-0812">Transmembrane</keyword>
<protein>
    <submittedName>
        <fullName evidence="2">Uncharacterized protein</fullName>
    </submittedName>
</protein>
<feature type="transmembrane region" description="Helical" evidence="1">
    <location>
        <begin position="92"/>
        <end position="114"/>
    </location>
</feature>
<accession>A0A6J8F4C3</accession>
<reference evidence="2 3" key="1">
    <citation type="submission" date="2020-06" db="EMBL/GenBank/DDBJ databases">
        <authorList>
            <person name="Li R."/>
            <person name="Bekaert M."/>
        </authorList>
    </citation>
    <scope>NUCLEOTIDE SEQUENCE [LARGE SCALE GENOMIC DNA]</scope>
    <source>
        <strain evidence="3">wild</strain>
    </source>
</reference>
<dbReference type="OrthoDB" id="10540017at2759"/>
<keyword evidence="3" id="KW-1185">Reference proteome</keyword>
<evidence type="ECO:0000256" key="1">
    <source>
        <dbReference type="SAM" id="Phobius"/>
    </source>
</evidence>
<keyword evidence="1" id="KW-0472">Membrane</keyword>
<keyword evidence="1" id="KW-1133">Transmembrane helix</keyword>
<dbReference type="Proteomes" id="UP000507470">
    <property type="component" value="Unassembled WGS sequence"/>
</dbReference>
<name>A0A6J8F4C3_MYTCO</name>
<dbReference type="AlphaFoldDB" id="A0A6J8F4C3"/>
<evidence type="ECO:0000313" key="2">
    <source>
        <dbReference type="EMBL" id="CAC5426546.1"/>
    </source>
</evidence>
<organism evidence="2 3">
    <name type="scientific">Mytilus coruscus</name>
    <name type="common">Sea mussel</name>
    <dbReference type="NCBI Taxonomy" id="42192"/>
    <lineage>
        <taxon>Eukaryota</taxon>
        <taxon>Metazoa</taxon>
        <taxon>Spiralia</taxon>
        <taxon>Lophotrochozoa</taxon>
        <taxon>Mollusca</taxon>
        <taxon>Bivalvia</taxon>
        <taxon>Autobranchia</taxon>
        <taxon>Pteriomorphia</taxon>
        <taxon>Mytilida</taxon>
        <taxon>Mytiloidea</taxon>
        <taxon>Mytilidae</taxon>
        <taxon>Mytilinae</taxon>
        <taxon>Mytilus</taxon>
    </lineage>
</organism>
<feature type="transmembrane region" description="Helical" evidence="1">
    <location>
        <begin position="126"/>
        <end position="148"/>
    </location>
</feature>
<sequence>MNPLCSITCITLQLFIGKQLINRKCVSTRYLLLGCYVDTRDSFLNTYILLRDEKDTIIMEILTVDPADSSLIVQQQQNQVHRQTSQVRTLKVLGAVQIGLGCVMATCIFEPSLFDILVFDCSVWKISFMVCSILGAAVFSPILLFISIPEMRFRSMPKISGFHILISAVFLNVFDPNNSSEINEVCDFGGCGYINKEYFYTISILMGVLSVVVLVITIISASYCCCCSPWDIQDQQEMVSYVNASQPEKTLNTSDIPIAVTNEQLVTTTTGETNYKTVLYP</sequence>
<proteinExistence type="predicted"/>
<evidence type="ECO:0000313" key="3">
    <source>
        <dbReference type="Proteomes" id="UP000507470"/>
    </source>
</evidence>
<gene>
    <name evidence="2" type="ORF">MCOR_58243</name>
</gene>
<feature type="transmembrane region" description="Helical" evidence="1">
    <location>
        <begin position="198"/>
        <end position="223"/>
    </location>
</feature>
<dbReference type="EMBL" id="CACVKT020010435">
    <property type="protein sequence ID" value="CAC5426546.1"/>
    <property type="molecule type" value="Genomic_DNA"/>
</dbReference>